<accession>A0A2T4BCK1</accession>
<dbReference type="PANTHER" id="PTHR13789">
    <property type="entry name" value="MONOOXYGENASE"/>
    <property type="match status" value="1"/>
</dbReference>
<name>A0A2T4BCK1_9HYPO</name>
<dbReference type="OrthoDB" id="420606at2759"/>
<organism evidence="7 8">
    <name type="scientific">Trichoderma citrinoviride</name>
    <dbReference type="NCBI Taxonomy" id="58853"/>
    <lineage>
        <taxon>Eukaryota</taxon>
        <taxon>Fungi</taxon>
        <taxon>Dikarya</taxon>
        <taxon>Ascomycota</taxon>
        <taxon>Pezizomycotina</taxon>
        <taxon>Sordariomycetes</taxon>
        <taxon>Hypocreomycetidae</taxon>
        <taxon>Hypocreales</taxon>
        <taxon>Hypocreaceae</taxon>
        <taxon>Trichoderma</taxon>
    </lineage>
</organism>
<dbReference type="InterPro" id="IPR002938">
    <property type="entry name" value="FAD-bd"/>
</dbReference>
<dbReference type="GO" id="GO:0004497">
    <property type="term" value="F:monooxygenase activity"/>
    <property type="evidence" value="ECO:0007669"/>
    <property type="project" value="UniProtKB-KW"/>
</dbReference>
<feature type="domain" description="FAD-binding" evidence="6">
    <location>
        <begin position="2"/>
        <end position="354"/>
    </location>
</feature>
<comment type="similarity">
    <text evidence="1">Belongs to the paxM FAD-dependent monooxygenase family.</text>
</comment>
<evidence type="ECO:0000256" key="5">
    <source>
        <dbReference type="ARBA" id="ARBA00023033"/>
    </source>
</evidence>
<keyword evidence="4" id="KW-0560">Oxidoreductase</keyword>
<evidence type="ECO:0000256" key="1">
    <source>
        <dbReference type="ARBA" id="ARBA00007992"/>
    </source>
</evidence>
<keyword evidence="8" id="KW-1185">Reference proteome</keyword>
<protein>
    <submittedName>
        <fullName evidence="7">FAD/NAD(P)-binding domain-containing protein</fullName>
    </submittedName>
</protein>
<dbReference type="PANTHER" id="PTHR13789:SF309">
    <property type="entry name" value="PUTATIVE (AFU_ORTHOLOGUE AFUA_6G14510)-RELATED"/>
    <property type="match status" value="1"/>
</dbReference>
<dbReference type="GO" id="GO:0071949">
    <property type="term" value="F:FAD binding"/>
    <property type="evidence" value="ECO:0007669"/>
    <property type="project" value="InterPro"/>
</dbReference>
<dbReference type="AlphaFoldDB" id="A0A2T4BCK1"/>
<evidence type="ECO:0000259" key="6">
    <source>
        <dbReference type="Pfam" id="PF01494"/>
    </source>
</evidence>
<keyword evidence="3" id="KW-0274">FAD</keyword>
<keyword evidence="5" id="KW-0503">Monooxygenase</keyword>
<keyword evidence="2" id="KW-0285">Flavoprotein</keyword>
<dbReference type="SUPFAM" id="SSF51905">
    <property type="entry name" value="FAD/NAD(P)-binding domain"/>
    <property type="match status" value="1"/>
</dbReference>
<evidence type="ECO:0000313" key="7">
    <source>
        <dbReference type="EMBL" id="PTB67008.1"/>
    </source>
</evidence>
<evidence type="ECO:0000256" key="4">
    <source>
        <dbReference type="ARBA" id="ARBA00023002"/>
    </source>
</evidence>
<dbReference type="GeneID" id="36598452"/>
<evidence type="ECO:0000256" key="2">
    <source>
        <dbReference type="ARBA" id="ARBA00022630"/>
    </source>
</evidence>
<evidence type="ECO:0000313" key="8">
    <source>
        <dbReference type="Proteomes" id="UP000241546"/>
    </source>
</evidence>
<sequence length="421" mass="46174">MKVIIIGAGLGGLTAAFAFAKAGHDVQVLERSPKLNPTGGGISVRPSASKVIQGWGLQKALEQICDRSPSVTYRELKTGEVRTTVVDSFEHADWGTTRRAMVKLLHHVATEAGAQIRFSANVARVSDDAAKATVTLESGQEIVADIILAADGIKSHTRRTVLSDVGSPEQWDPIVDNTTFYSFDMAVSELTDDPTSMKLTENSNITTWKGDGGFAVTRYSSRFGRVGLLFAIQGETDQKSLWDEKGDIEYVRRFFSGVCSDMVKALSIAKTCDRWRIAEVPNLPRWSSQAGRIVLLGDAAHAMHPNAAQGYSTIIEDIGVLQFLFSSLPGSTVPEIVSVWQAICKPRAERVKEFSRWNTKHLSGKTEHAIGVSHADSLLDSVVPDRNADFSSLEFWKWNVEYDAVGEAKRYLEKKTTPSKL</sequence>
<dbReference type="Proteomes" id="UP000241546">
    <property type="component" value="Unassembled WGS sequence"/>
</dbReference>
<dbReference type="InterPro" id="IPR036188">
    <property type="entry name" value="FAD/NAD-bd_sf"/>
</dbReference>
<dbReference type="EMBL" id="KZ680212">
    <property type="protein sequence ID" value="PTB67008.1"/>
    <property type="molecule type" value="Genomic_DNA"/>
</dbReference>
<reference evidence="8" key="1">
    <citation type="submission" date="2016-07" db="EMBL/GenBank/DDBJ databases">
        <title>Multiple horizontal gene transfer events from other fungi enriched the ability of initially mycotrophic Trichoderma (Ascomycota) to feed on dead plant biomass.</title>
        <authorList>
            <consortium name="DOE Joint Genome Institute"/>
            <person name="Atanasova L."/>
            <person name="Chenthamara K."/>
            <person name="Zhang J."/>
            <person name="Grujic M."/>
            <person name="Henrissat B."/>
            <person name="Kuo A."/>
            <person name="Aerts A."/>
            <person name="Salamov A."/>
            <person name="Lipzen A."/>
            <person name="Labutti K."/>
            <person name="Barry K."/>
            <person name="Miao Y."/>
            <person name="Rahimi M.J."/>
            <person name="Shen Q."/>
            <person name="Grigoriev I.V."/>
            <person name="Kubicek C.P."/>
            <person name="Druzhinina I.S."/>
        </authorList>
    </citation>
    <scope>NUCLEOTIDE SEQUENCE [LARGE SCALE GENOMIC DNA]</scope>
    <source>
        <strain evidence="8">TUCIM 6016</strain>
    </source>
</reference>
<dbReference type="Pfam" id="PF01494">
    <property type="entry name" value="FAD_binding_3"/>
    <property type="match status" value="1"/>
</dbReference>
<dbReference type="Gene3D" id="3.50.50.60">
    <property type="entry name" value="FAD/NAD(P)-binding domain"/>
    <property type="match status" value="1"/>
</dbReference>
<evidence type="ECO:0000256" key="3">
    <source>
        <dbReference type="ARBA" id="ARBA00022827"/>
    </source>
</evidence>
<dbReference type="PRINTS" id="PR00420">
    <property type="entry name" value="RNGMNOXGNASE"/>
</dbReference>
<dbReference type="RefSeq" id="XP_024750328.1">
    <property type="nucleotide sequence ID" value="XM_024890334.1"/>
</dbReference>
<gene>
    <name evidence="7" type="ORF">BBK36DRAFT_1117278</name>
</gene>
<proteinExistence type="inferred from homology"/>
<dbReference type="InterPro" id="IPR050493">
    <property type="entry name" value="FAD-dep_Monooxygenase_BioMet"/>
</dbReference>